<evidence type="ECO:0000256" key="1">
    <source>
        <dbReference type="SAM" id="MobiDB-lite"/>
    </source>
</evidence>
<gene>
    <name evidence="2" type="ORF">ASPCAL14472</name>
</gene>
<feature type="region of interest" description="Disordered" evidence="1">
    <location>
        <begin position="375"/>
        <end position="453"/>
    </location>
</feature>
<dbReference type="STRING" id="454130.A0A0U5CK15"/>
<reference evidence="3" key="1">
    <citation type="journal article" date="2016" name="Genome Announc.">
        <title>Draft genome sequences of fungus Aspergillus calidoustus.</title>
        <authorList>
            <person name="Horn F."/>
            <person name="Linde J."/>
            <person name="Mattern D.J."/>
            <person name="Walther G."/>
            <person name="Guthke R."/>
            <person name="Scherlach K."/>
            <person name="Martin K."/>
            <person name="Brakhage A.A."/>
            <person name="Petzke L."/>
            <person name="Valiante V."/>
        </authorList>
    </citation>
    <scope>NUCLEOTIDE SEQUENCE [LARGE SCALE GENOMIC DNA]</scope>
    <source>
        <strain evidence="3">SF006504</strain>
    </source>
</reference>
<feature type="compositionally biased region" description="Polar residues" evidence="1">
    <location>
        <begin position="480"/>
        <end position="524"/>
    </location>
</feature>
<dbReference type="Proteomes" id="UP000054771">
    <property type="component" value="Unassembled WGS sequence"/>
</dbReference>
<dbReference type="AlphaFoldDB" id="A0A0U5CK15"/>
<feature type="region of interest" description="Disordered" evidence="1">
    <location>
        <begin position="480"/>
        <end position="541"/>
    </location>
</feature>
<feature type="compositionally biased region" description="Basic and acidic residues" evidence="1">
    <location>
        <begin position="109"/>
        <end position="120"/>
    </location>
</feature>
<keyword evidence="3" id="KW-1185">Reference proteome</keyword>
<dbReference type="EMBL" id="CDMC01000025">
    <property type="protein sequence ID" value="CEL11369.1"/>
    <property type="molecule type" value="Genomic_DNA"/>
</dbReference>
<organism evidence="2 3">
    <name type="scientific">Aspergillus calidoustus</name>
    <dbReference type="NCBI Taxonomy" id="454130"/>
    <lineage>
        <taxon>Eukaryota</taxon>
        <taxon>Fungi</taxon>
        <taxon>Dikarya</taxon>
        <taxon>Ascomycota</taxon>
        <taxon>Pezizomycotina</taxon>
        <taxon>Eurotiomycetes</taxon>
        <taxon>Eurotiomycetidae</taxon>
        <taxon>Eurotiales</taxon>
        <taxon>Aspergillaceae</taxon>
        <taxon>Aspergillus</taxon>
        <taxon>Aspergillus subgen. Nidulantes</taxon>
    </lineage>
</organism>
<feature type="region of interest" description="Disordered" evidence="1">
    <location>
        <begin position="90"/>
        <end position="123"/>
    </location>
</feature>
<name>A0A0U5CK15_ASPCI</name>
<feature type="compositionally biased region" description="Polar residues" evidence="1">
    <location>
        <begin position="410"/>
        <end position="431"/>
    </location>
</feature>
<evidence type="ECO:0000313" key="2">
    <source>
        <dbReference type="EMBL" id="CEL11369.1"/>
    </source>
</evidence>
<feature type="region of interest" description="Disordered" evidence="1">
    <location>
        <begin position="561"/>
        <end position="593"/>
    </location>
</feature>
<accession>A0A0U5CK15</accession>
<evidence type="ECO:0000313" key="3">
    <source>
        <dbReference type="Proteomes" id="UP000054771"/>
    </source>
</evidence>
<proteinExistence type="predicted"/>
<protein>
    <submittedName>
        <fullName evidence="2">Uncharacterized protein</fullName>
    </submittedName>
</protein>
<feature type="compositionally biased region" description="Basic and acidic residues" evidence="1">
    <location>
        <begin position="584"/>
        <end position="593"/>
    </location>
</feature>
<sequence>MASVEDAKELQNLLSRLTPSSIIAEGGVPIFHDFFAKGSPNEVVQFLPPRFWTEFQRFQTKLPDHLKASILPQVTPSSSPGLARTVVTGDHNALSCEPSTTDRYPASRPTREKRPAEQHDTLNVITPESFREPEQHQNIKLRNKVAKLIAKINAAALELPEFYETIWNTENRPQPQSKDALDRIAGLQQLINASVENESKALCQQRIGYILCDHELELISRSITDKELERGKDRKTLLSDRLSVRMDISKRELSEFTRHGKYYLFFFYEFGPGAVMRLGVGNKTLLERELPKDDAPYVLKCIRKSCPAWVSKCNDVNYESAVSILRGLQFSGWSPESDSCTRESESLTPFMARLRQFIDFDKFLKSGKICDLRRPVSGQEPVRASQSPGPSPATPMQSDDVPIEQETDSASEIGSSVDSDLFCSSFSQHSGTPEEDMMHSSKRRRISRSHSLEPIEATTDVPFTQRHFWSVIWNEVNGASPHNQSDQLPNSSDVPFSRAQPSVHSNKRNISQTDSAEQPSPSSTEPDDAQALPSGRLPRDFNTNSLASLDLQFDTRDVLGLPRDDARSNPVDDLDPPLHNMQFDPRDVLGLPRDDARSNPVDDLDPPLHNMQFDPRDVLGLPCDDARSNPVDDNTQFNPWDVLGLPVPNGYPNQVDIFGPPLDGTQCNSDNNTGQIGNGPFGLHEQFPPAVF</sequence>